<keyword evidence="2" id="KW-1185">Reference proteome</keyword>
<dbReference type="Proteomes" id="UP001524547">
    <property type="component" value="Unassembled WGS sequence"/>
</dbReference>
<evidence type="ECO:0000313" key="2">
    <source>
        <dbReference type="Proteomes" id="UP001524547"/>
    </source>
</evidence>
<dbReference type="RefSeq" id="WP_422919876.1">
    <property type="nucleotide sequence ID" value="NZ_JAMZEJ010000005.1"/>
</dbReference>
<organism evidence="1 2">
    <name type="scientific">Rhizosaccharibacter radicis</name>
    <dbReference type="NCBI Taxonomy" id="2782605"/>
    <lineage>
        <taxon>Bacteria</taxon>
        <taxon>Pseudomonadati</taxon>
        <taxon>Pseudomonadota</taxon>
        <taxon>Alphaproteobacteria</taxon>
        <taxon>Acetobacterales</taxon>
        <taxon>Acetobacteraceae</taxon>
        <taxon>Rhizosaccharibacter</taxon>
    </lineage>
</organism>
<reference evidence="1 2" key="1">
    <citation type="submission" date="2022-06" db="EMBL/GenBank/DDBJ databases">
        <title>Rhizosaccharibacter gen. nov. sp. nov. KSS12, endophytic bacteria isolated from sugarcane.</title>
        <authorList>
            <person name="Pitiwittayakul N."/>
        </authorList>
    </citation>
    <scope>NUCLEOTIDE SEQUENCE [LARGE SCALE GENOMIC DNA]</scope>
    <source>
        <strain evidence="1 2">KSS12</strain>
    </source>
</reference>
<sequence>MSRRAAPALRAGSEQHKELFCRQFIDTHQDYDPDTLPWPELSEVELSRLRGVPFWQEVFHTERRAGAIVDAFTPQVTDLVVREAVALQGFEEQRHAKLIRVMIDRYGIDATEQPLEQFPPDLETAFIDFGFGECLDAFLGFGAFKTARESEFLPAAMFDIFDVLMFEETRHIVFFINYMAWREKRRGLGTARRAAKSLRFYGRAGRRLLGMVRRGQDANDGKDFAVTQANLFLDGFSFRGFVEDCYRENARRMSVFDPALMQPRLLPAMADLALKGLRVWDRARPQLRRPAAG</sequence>
<proteinExistence type="predicted"/>
<name>A0ABT1VYZ6_9PROT</name>
<accession>A0ABT1VYZ6</accession>
<evidence type="ECO:0000313" key="1">
    <source>
        <dbReference type="EMBL" id="MCQ8241137.1"/>
    </source>
</evidence>
<evidence type="ECO:0008006" key="3">
    <source>
        <dbReference type="Google" id="ProtNLM"/>
    </source>
</evidence>
<dbReference type="SUPFAM" id="SSF47240">
    <property type="entry name" value="Ferritin-like"/>
    <property type="match status" value="1"/>
</dbReference>
<comment type="caution">
    <text evidence="1">The sequence shown here is derived from an EMBL/GenBank/DDBJ whole genome shotgun (WGS) entry which is preliminary data.</text>
</comment>
<dbReference type="InterPro" id="IPR009078">
    <property type="entry name" value="Ferritin-like_SF"/>
</dbReference>
<gene>
    <name evidence="1" type="ORF">NFI88_09825</name>
</gene>
<protein>
    <recommendedName>
        <fullName evidence="3">Ferritin-like domain-containing protein</fullName>
    </recommendedName>
</protein>
<dbReference type="EMBL" id="JAMZEJ010000005">
    <property type="protein sequence ID" value="MCQ8241137.1"/>
    <property type="molecule type" value="Genomic_DNA"/>
</dbReference>